<dbReference type="SUPFAM" id="SSF57667">
    <property type="entry name" value="beta-beta-alpha zinc fingers"/>
    <property type="match status" value="3"/>
</dbReference>
<comment type="similarity">
    <text evidence="2">Belongs to the krueppel C2H2-type zinc-finger protein family.</text>
</comment>
<reference evidence="11" key="1">
    <citation type="submission" date="2019-03" db="EMBL/GenBank/DDBJ databases">
        <title>Improved annotation for the trematode Fasciola hepatica.</title>
        <authorList>
            <person name="Choi Y.-J."/>
            <person name="Martin J."/>
            <person name="Mitreva M."/>
        </authorList>
    </citation>
    <scope>NUCLEOTIDE SEQUENCE [LARGE SCALE GENOMIC DNA]</scope>
</reference>
<comment type="caution">
    <text evidence="11">The sequence shown here is derived from an EMBL/GenBank/DDBJ whole genome shotgun (WGS) entry which is preliminary data.</text>
</comment>
<dbReference type="GO" id="GO:0005634">
    <property type="term" value="C:nucleus"/>
    <property type="evidence" value="ECO:0007669"/>
    <property type="project" value="UniProtKB-SubCell"/>
</dbReference>
<keyword evidence="7" id="KW-0539">Nucleus</keyword>
<dbReference type="PANTHER" id="PTHR24409:SF295">
    <property type="entry name" value="AZ2-RELATED"/>
    <property type="match status" value="1"/>
</dbReference>
<feature type="domain" description="C2H2-type" evidence="10">
    <location>
        <begin position="402"/>
        <end position="425"/>
    </location>
</feature>
<keyword evidence="6" id="KW-0862">Zinc</keyword>
<dbReference type="PANTHER" id="PTHR24409">
    <property type="entry name" value="ZINC FINGER PROTEIN 142"/>
    <property type="match status" value="1"/>
</dbReference>
<feature type="region of interest" description="Disordered" evidence="9">
    <location>
        <begin position="513"/>
        <end position="541"/>
    </location>
</feature>
<dbReference type="InterPro" id="IPR013087">
    <property type="entry name" value="Znf_C2H2_type"/>
</dbReference>
<evidence type="ECO:0000256" key="1">
    <source>
        <dbReference type="ARBA" id="ARBA00004123"/>
    </source>
</evidence>
<dbReference type="Pfam" id="PF00096">
    <property type="entry name" value="zf-C2H2"/>
    <property type="match status" value="4"/>
</dbReference>
<evidence type="ECO:0000313" key="11">
    <source>
        <dbReference type="EMBL" id="THD26999.1"/>
    </source>
</evidence>
<dbReference type="Pfam" id="PF13912">
    <property type="entry name" value="zf-C2H2_6"/>
    <property type="match status" value="1"/>
</dbReference>
<feature type="domain" description="C2H2-type" evidence="10">
    <location>
        <begin position="253"/>
        <end position="280"/>
    </location>
</feature>
<dbReference type="GO" id="GO:0008270">
    <property type="term" value="F:zinc ion binding"/>
    <property type="evidence" value="ECO:0007669"/>
    <property type="project" value="UniProtKB-KW"/>
</dbReference>
<dbReference type="Proteomes" id="UP000230066">
    <property type="component" value="Unassembled WGS sequence"/>
</dbReference>
<dbReference type="SMART" id="SM00355">
    <property type="entry name" value="ZnF_C2H2"/>
    <property type="match status" value="7"/>
</dbReference>
<evidence type="ECO:0000256" key="4">
    <source>
        <dbReference type="ARBA" id="ARBA00022737"/>
    </source>
</evidence>
<dbReference type="PROSITE" id="PS00028">
    <property type="entry name" value="ZINC_FINGER_C2H2_1"/>
    <property type="match status" value="5"/>
</dbReference>
<accession>A0A4E0RDU9</accession>
<dbReference type="EMBL" id="JXXN02000558">
    <property type="protein sequence ID" value="THD26999.1"/>
    <property type="molecule type" value="Genomic_DNA"/>
</dbReference>
<evidence type="ECO:0000256" key="5">
    <source>
        <dbReference type="ARBA" id="ARBA00022771"/>
    </source>
</evidence>
<feature type="domain" description="C2H2-type" evidence="10">
    <location>
        <begin position="309"/>
        <end position="331"/>
    </location>
</feature>
<evidence type="ECO:0000259" key="10">
    <source>
        <dbReference type="PROSITE" id="PS50157"/>
    </source>
</evidence>
<dbReference type="FunFam" id="3.30.160.60:FF:000710">
    <property type="entry name" value="Zinc finger protein 768"/>
    <property type="match status" value="1"/>
</dbReference>
<protein>
    <submittedName>
        <fullName evidence="11">Zinc finger protein</fullName>
    </submittedName>
</protein>
<keyword evidence="12" id="KW-1185">Reference proteome</keyword>
<evidence type="ECO:0000256" key="7">
    <source>
        <dbReference type="ARBA" id="ARBA00023242"/>
    </source>
</evidence>
<dbReference type="InterPro" id="IPR036236">
    <property type="entry name" value="Znf_C2H2_sf"/>
</dbReference>
<organism evidence="11 12">
    <name type="scientific">Fasciola hepatica</name>
    <name type="common">Liver fluke</name>
    <dbReference type="NCBI Taxonomy" id="6192"/>
    <lineage>
        <taxon>Eukaryota</taxon>
        <taxon>Metazoa</taxon>
        <taxon>Spiralia</taxon>
        <taxon>Lophotrochozoa</taxon>
        <taxon>Platyhelminthes</taxon>
        <taxon>Trematoda</taxon>
        <taxon>Digenea</taxon>
        <taxon>Plagiorchiida</taxon>
        <taxon>Echinostomata</taxon>
        <taxon>Echinostomatoidea</taxon>
        <taxon>Fasciolidae</taxon>
        <taxon>Fasciola</taxon>
    </lineage>
</organism>
<evidence type="ECO:0000256" key="3">
    <source>
        <dbReference type="ARBA" id="ARBA00022723"/>
    </source>
</evidence>
<evidence type="ECO:0000256" key="2">
    <source>
        <dbReference type="ARBA" id="ARBA00006991"/>
    </source>
</evidence>
<evidence type="ECO:0000256" key="8">
    <source>
        <dbReference type="PROSITE-ProRule" id="PRU00042"/>
    </source>
</evidence>
<dbReference type="FunFam" id="3.30.160.60:FF:001498">
    <property type="entry name" value="Zinc finger protein 404"/>
    <property type="match status" value="1"/>
</dbReference>
<keyword evidence="3" id="KW-0479">Metal-binding</keyword>
<dbReference type="AlphaFoldDB" id="A0A4E0RDU9"/>
<comment type="subcellular location">
    <subcellularLocation>
        <location evidence="1">Nucleus</location>
    </subcellularLocation>
</comment>
<feature type="domain" description="C2H2-type" evidence="10">
    <location>
        <begin position="281"/>
        <end position="308"/>
    </location>
</feature>
<dbReference type="GO" id="GO:0000981">
    <property type="term" value="F:DNA-binding transcription factor activity, RNA polymerase II-specific"/>
    <property type="evidence" value="ECO:0007669"/>
    <property type="project" value="TreeGrafter"/>
</dbReference>
<dbReference type="PROSITE" id="PS50157">
    <property type="entry name" value="ZINC_FINGER_C2H2_2"/>
    <property type="match status" value="5"/>
</dbReference>
<sequence length="541" mass="60110">MPRIKGKPQRFRPLSPVETPVAQIGSSNNPVVNTITSTPEQSISPSTDVQHNSHPRVVPIAVPLANLITTNSCLPISTVALLAQEGGTTNNGSHVTAPLVSTAIIPALTPLRLTFPTVPTLTIDFGSMLWPGGASATLSLLNKSGSSIAAHESLTSRSSPKPTAEPHQQYQSSELTSTPSLEPSASKPLTSKSTLSVINQIQPHADKETHRFFEVKRPHKKDRELTNCVVCHKLMRRGSIREHMDRHNNSGRFECPECGKTFSRASAREKHLRIHTGEKPYQCSHCSKAYRQRVHLNEHMRSHTGNRPYVCLFCGFALASKSLLNRHVRTHWNMAAEGNSPEPKDYSIDNSTEDTGFNKAISANIITDDNTGKIHMKNSSSTMSLPESSIERERLRELWRKHTCDECSTGFPTLQALRSHRMTTHGFVPSHPCPQCGETFSSNKLRKQHLRLTHPQFCPVCSKQMAQRRRWFLEAHIRDEHPEVSAVDVIGPSPLTNFWRKRFEIDSIELASDATESGADPNQIDCNPEKPTMIDSSVHNG</sequence>
<name>A0A4E0RDU9_FASHE</name>
<proteinExistence type="inferred from homology"/>
<evidence type="ECO:0000256" key="6">
    <source>
        <dbReference type="ARBA" id="ARBA00022833"/>
    </source>
</evidence>
<gene>
    <name evidence="11" type="ORF">D915_002004</name>
</gene>
<keyword evidence="5 8" id="KW-0863">Zinc-finger</keyword>
<dbReference type="FunFam" id="3.30.160.60:FF:002343">
    <property type="entry name" value="Zinc finger protein 33A"/>
    <property type="match status" value="1"/>
</dbReference>
<feature type="domain" description="C2H2-type" evidence="10">
    <location>
        <begin position="431"/>
        <end position="459"/>
    </location>
</feature>
<feature type="region of interest" description="Disordered" evidence="9">
    <location>
        <begin position="151"/>
        <end position="193"/>
    </location>
</feature>
<dbReference type="GO" id="GO:0000977">
    <property type="term" value="F:RNA polymerase II transcription regulatory region sequence-specific DNA binding"/>
    <property type="evidence" value="ECO:0007669"/>
    <property type="project" value="TreeGrafter"/>
</dbReference>
<evidence type="ECO:0000313" key="12">
    <source>
        <dbReference type="Proteomes" id="UP000230066"/>
    </source>
</evidence>
<dbReference type="Gene3D" id="3.30.160.60">
    <property type="entry name" value="Classic Zinc Finger"/>
    <property type="match status" value="4"/>
</dbReference>
<evidence type="ECO:0000256" key="9">
    <source>
        <dbReference type="SAM" id="MobiDB-lite"/>
    </source>
</evidence>
<keyword evidence="4" id="KW-0677">Repeat</keyword>